<evidence type="ECO:0000313" key="8">
    <source>
        <dbReference type="Proteomes" id="UP000192277"/>
    </source>
</evidence>
<feature type="domain" description="Methylamine utilisation protein MauE" evidence="6">
    <location>
        <begin position="8"/>
        <end position="131"/>
    </location>
</feature>
<evidence type="ECO:0000256" key="3">
    <source>
        <dbReference type="ARBA" id="ARBA00022989"/>
    </source>
</evidence>
<keyword evidence="2 5" id="KW-0812">Transmembrane</keyword>
<evidence type="ECO:0000256" key="1">
    <source>
        <dbReference type="ARBA" id="ARBA00004141"/>
    </source>
</evidence>
<keyword evidence="8" id="KW-1185">Reference proteome</keyword>
<comment type="subcellular location">
    <subcellularLocation>
        <location evidence="1">Membrane</location>
        <topology evidence="1">Multi-pass membrane protein</topology>
    </subcellularLocation>
</comment>
<comment type="caution">
    <text evidence="7">The sequence shown here is derived from an EMBL/GenBank/DDBJ whole genome shotgun (WGS) entry which is preliminary data.</text>
</comment>
<reference evidence="7 8" key="1">
    <citation type="submission" date="2016-04" db="EMBL/GenBank/DDBJ databases">
        <authorList>
            <person name="Chen L."/>
            <person name="Zhuang W."/>
            <person name="Wang G."/>
        </authorList>
    </citation>
    <scope>NUCLEOTIDE SEQUENCE [LARGE SCALE GENOMIC DNA]</scope>
    <source>
        <strain evidence="8">GR20</strain>
    </source>
</reference>
<proteinExistence type="predicted"/>
<sequence>MKKSNVAVGIICTLNITLLVYAATAKLLDYDNFQFGLTESPFIAPFANILAWAVPATEYLIVALLVIPATRSAGLYASFGLMSIFTIYIAAMLLSGSDIPCSCGGVLEEMSWSTHIIFNCFFIVNSAWGIYLQRKKRRTPAYLPALTKPLH</sequence>
<evidence type="ECO:0000256" key="5">
    <source>
        <dbReference type="SAM" id="Phobius"/>
    </source>
</evidence>
<evidence type="ECO:0000313" key="7">
    <source>
        <dbReference type="EMBL" id="OQP43945.1"/>
    </source>
</evidence>
<dbReference type="EMBL" id="LWBO01000034">
    <property type="protein sequence ID" value="OQP43945.1"/>
    <property type="molecule type" value="Genomic_DNA"/>
</dbReference>
<feature type="transmembrane region" description="Helical" evidence="5">
    <location>
        <begin position="114"/>
        <end position="132"/>
    </location>
</feature>
<accession>A0ABX3NR92</accession>
<dbReference type="Proteomes" id="UP000192277">
    <property type="component" value="Unassembled WGS sequence"/>
</dbReference>
<gene>
    <name evidence="7" type="ORF">A4D02_10745</name>
</gene>
<keyword evidence="3 5" id="KW-1133">Transmembrane helix</keyword>
<evidence type="ECO:0000256" key="2">
    <source>
        <dbReference type="ARBA" id="ARBA00022692"/>
    </source>
</evidence>
<organism evidence="7 8">
    <name type="scientific">Niastella koreensis</name>
    <dbReference type="NCBI Taxonomy" id="354356"/>
    <lineage>
        <taxon>Bacteria</taxon>
        <taxon>Pseudomonadati</taxon>
        <taxon>Bacteroidota</taxon>
        <taxon>Chitinophagia</taxon>
        <taxon>Chitinophagales</taxon>
        <taxon>Chitinophagaceae</taxon>
        <taxon>Niastella</taxon>
    </lineage>
</organism>
<dbReference type="RefSeq" id="WP_014218942.1">
    <property type="nucleotide sequence ID" value="NZ_LWBO01000034.1"/>
</dbReference>
<feature type="transmembrane region" description="Helical" evidence="5">
    <location>
        <begin position="46"/>
        <end position="67"/>
    </location>
</feature>
<feature type="transmembrane region" description="Helical" evidence="5">
    <location>
        <begin position="74"/>
        <end position="94"/>
    </location>
</feature>
<evidence type="ECO:0000256" key="4">
    <source>
        <dbReference type="ARBA" id="ARBA00023136"/>
    </source>
</evidence>
<protein>
    <recommendedName>
        <fullName evidence="6">Methylamine utilisation protein MauE domain-containing protein</fullName>
    </recommendedName>
</protein>
<name>A0ABX3NR92_9BACT</name>
<evidence type="ECO:0000259" key="6">
    <source>
        <dbReference type="Pfam" id="PF07291"/>
    </source>
</evidence>
<dbReference type="InterPro" id="IPR009908">
    <property type="entry name" value="Methylamine_util_MauE"/>
</dbReference>
<keyword evidence="4 5" id="KW-0472">Membrane</keyword>
<dbReference type="Pfam" id="PF07291">
    <property type="entry name" value="MauE"/>
    <property type="match status" value="1"/>
</dbReference>